<organism evidence="12 13">
    <name type="scientific">Delftia acidovorans</name>
    <name type="common">Pseudomonas acidovorans</name>
    <name type="synonym">Comamonas acidovorans</name>
    <dbReference type="NCBI Taxonomy" id="80866"/>
    <lineage>
        <taxon>Bacteria</taxon>
        <taxon>Pseudomonadati</taxon>
        <taxon>Pseudomonadota</taxon>
        <taxon>Betaproteobacteria</taxon>
        <taxon>Burkholderiales</taxon>
        <taxon>Comamonadaceae</taxon>
        <taxon>Delftia</taxon>
    </lineage>
</organism>
<dbReference type="Pfam" id="PF04316">
    <property type="entry name" value="FlgM"/>
    <property type="match status" value="1"/>
</dbReference>
<keyword evidence="12" id="KW-0282">Flagellum</keyword>
<feature type="compositionally biased region" description="Low complexity" evidence="9">
    <location>
        <begin position="10"/>
        <end position="26"/>
    </location>
</feature>
<dbReference type="OMA" id="EHAKPAR"/>
<sequence>MKIGQKPELPAAASQAAAKQPKTASTIATEESSAQAQPAKAAGVPVSFSTSARALDQSGRATADFDANRVKEIREAIANGTFRVNADAVADKLLANSEEFLSHSRV</sequence>
<dbReference type="NCBIfam" id="TIGR03824">
    <property type="entry name" value="FlgM_jcvi"/>
    <property type="match status" value="1"/>
</dbReference>
<evidence type="ECO:0000259" key="10">
    <source>
        <dbReference type="Pfam" id="PF04316"/>
    </source>
</evidence>
<keyword evidence="3" id="KW-0678">Repressor</keyword>
<evidence type="ECO:0000256" key="2">
    <source>
        <dbReference type="ARBA" id="ARBA00017823"/>
    </source>
</evidence>
<evidence type="ECO:0000256" key="6">
    <source>
        <dbReference type="ARBA" id="ARBA00023163"/>
    </source>
</evidence>
<proteinExistence type="inferred from homology"/>
<evidence type="ECO:0000256" key="1">
    <source>
        <dbReference type="ARBA" id="ARBA00005322"/>
    </source>
</evidence>
<dbReference type="Proteomes" id="UP000594778">
    <property type="component" value="Chromosome"/>
</dbReference>
<dbReference type="AlphaFoldDB" id="A0A080P083"/>
<evidence type="ECO:0000313" key="11">
    <source>
        <dbReference type="EMBL" id="MDX4957681.1"/>
    </source>
</evidence>
<dbReference type="GO" id="GO:0044781">
    <property type="term" value="P:bacterial-type flagellum organization"/>
    <property type="evidence" value="ECO:0007669"/>
    <property type="project" value="UniProtKB-KW"/>
</dbReference>
<dbReference type="InterPro" id="IPR007412">
    <property type="entry name" value="FlgM"/>
</dbReference>
<dbReference type="Proteomes" id="UP001287445">
    <property type="component" value="Unassembled WGS sequence"/>
</dbReference>
<evidence type="ECO:0000256" key="3">
    <source>
        <dbReference type="ARBA" id="ARBA00022491"/>
    </source>
</evidence>
<accession>A0A080P083</accession>
<reference evidence="12 13" key="1">
    <citation type="submission" date="2020-12" db="EMBL/GenBank/DDBJ databases">
        <title>FDA dAtabase for Regulatory Grade micrObial Sequences (FDA-ARGOS): Supporting development and validation of Infectious Disease Dx tests.</title>
        <authorList>
            <person name="Sproer C."/>
            <person name="Gronow S."/>
            <person name="Severitt S."/>
            <person name="Schroder I."/>
            <person name="Tallon L."/>
            <person name="Sadzewicz L."/>
            <person name="Zhao X."/>
            <person name="Boylan J."/>
            <person name="Ott S."/>
            <person name="Bowen H."/>
            <person name="Vavikolanu K."/>
            <person name="Mehta A."/>
            <person name="Aluvathingal J."/>
            <person name="Nadendla S."/>
            <person name="Lowell S."/>
            <person name="Myers T."/>
            <person name="Yan Y."/>
            <person name="Sichtig H."/>
        </authorList>
    </citation>
    <scope>NUCLEOTIDE SEQUENCE [LARGE SCALE GENOMIC DNA]</scope>
    <source>
        <strain evidence="12 13">FDAARGOS_909</strain>
    </source>
</reference>
<feature type="region of interest" description="Disordered" evidence="9">
    <location>
        <begin position="1"/>
        <end position="42"/>
    </location>
</feature>
<comment type="function">
    <text evidence="7">Responsible for the coupling of flagellin expression to flagellar assembly by preventing expression of the flagellin genes when a component of the middle class of proteins is defective. It negatively regulates flagellar genes by inhibiting the activity of FliA by directly binding to FliA.</text>
</comment>
<name>A0A080P083_DELAC</name>
<keyword evidence="6" id="KW-0804">Transcription</keyword>
<evidence type="ECO:0000256" key="7">
    <source>
        <dbReference type="ARBA" id="ARBA00024739"/>
    </source>
</evidence>
<evidence type="ECO:0000256" key="9">
    <source>
        <dbReference type="SAM" id="MobiDB-lite"/>
    </source>
</evidence>
<feature type="domain" description="Anti-sigma-28 factor FlgM C-terminal" evidence="10">
    <location>
        <begin position="46"/>
        <end position="94"/>
    </location>
</feature>
<feature type="compositionally biased region" description="Polar residues" evidence="9">
    <location>
        <begin position="27"/>
        <end position="36"/>
    </location>
</feature>
<evidence type="ECO:0000313" key="12">
    <source>
        <dbReference type="EMBL" id="QPS07193.1"/>
    </source>
</evidence>
<keyword evidence="12" id="KW-0969">Cilium</keyword>
<dbReference type="GeneID" id="24118554"/>
<dbReference type="SUPFAM" id="SSF101498">
    <property type="entry name" value="Anti-sigma factor FlgM"/>
    <property type="match status" value="1"/>
</dbReference>
<dbReference type="GO" id="GO:0045892">
    <property type="term" value="P:negative regulation of DNA-templated transcription"/>
    <property type="evidence" value="ECO:0007669"/>
    <property type="project" value="InterPro"/>
</dbReference>
<gene>
    <name evidence="12" type="primary">flgM</name>
    <name evidence="12" type="ORF">I6G66_23310</name>
    <name evidence="11" type="ORF">SGN30_30045</name>
</gene>
<reference evidence="11" key="2">
    <citation type="submission" date="2023-11" db="EMBL/GenBank/DDBJ databases">
        <title>Identification and selenium tolerance of Delftia acidovorans R3-25.</title>
        <authorList>
            <person name="Zhang S."/>
            <person name="Liu Y."/>
            <person name="Guo Y."/>
        </authorList>
    </citation>
    <scope>NUCLEOTIDE SEQUENCE</scope>
    <source>
        <strain evidence="11">R3-25</strain>
    </source>
</reference>
<keyword evidence="4" id="KW-1005">Bacterial flagellum biogenesis</keyword>
<evidence type="ECO:0000313" key="13">
    <source>
        <dbReference type="Proteomes" id="UP000594778"/>
    </source>
</evidence>
<dbReference type="InterPro" id="IPR031316">
    <property type="entry name" value="FlgM_C"/>
</dbReference>
<dbReference type="EMBL" id="CP065668">
    <property type="protein sequence ID" value="QPS07193.1"/>
    <property type="molecule type" value="Genomic_DNA"/>
</dbReference>
<comment type="similarity">
    <text evidence="1">Belongs to the FlgM family.</text>
</comment>
<keyword evidence="5" id="KW-0805">Transcription regulation</keyword>
<evidence type="ECO:0000256" key="5">
    <source>
        <dbReference type="ARBA" id="ARBA00023015"/>
    </source>
</evidence>
<dbReference type="InterPro" id="IPR035890">
    <property type="entry name" value="Anti-sigma-28_factor_FlgM_sf"/>
</dbReference>
<evidence type="ECO:0000256" key="8">
    <source>
        <dbReference type="ARBA" id="ARBA00030117"/>
    </source>
</evidence>
<keyword evidence="12" id="KW-0966">Cell projection</keyword>
<dbReference type="RefSeq" id="WP_012202567.1">
    <property type="nucleotide sequence ID" value="NZ_CAGKLB010000035.1"/>
</dbReference>
<protein>
    <recommendedName>
        <fullName evidence="2">Negative regulator of flagellin synthesis</fullName>
    </recommendedName>
    <alternativeName>
        <fullName evidence="8">Anti-sigma-28 factor</fullName>
    </alternativeName>
</protein>
<dbReference type="EMBL" id="JAWWMZ010000019">
    <property type="protein sequence ID" value="MDX4957681.1"/>
    <property type="molecule type" value="Genomic_DNA"/>
</dbReference>
<evidence type="ECO:0000256" key="4">
    <source>
        <dbReference type="ARBA" id="ARBA00022795"/>
    </source>
</evidence>